<keyword evidence="2 8" id="KW-0813">Transport</keyword>
<feature type="transmembrane region" description="Helical" evidence="8">
    <location>
        <begin position="137"/>
        <end position="160"/>
    </location>
</feature>
<evidence type="ECO:0000313" key="11">
    <source>
        <dbReference type="Proteomes" id="UP000093111"/>
    </source>
</evidence>
<organism evidence="10 11">
    <name type="scientific">Pararhizobium polonicum</name>
    <dbReference type="NCBI Taxonomy" id="1612624"/>
    <lineage>
        <taxon>Bacteria</taxon>
        <taxon>Pseudomonadati</taxon>
        <taxon>Pseudomonadota</taxon>
        <taxon>Alphaproteobacteria</taxon>
        <taxon>Hyphomicrobiales</taxon>
        <taxon>Rhizobiaceae</taxon>
        <taxon>Rhizobium/Agrobacterium group</taxon>
        <taxon>Pararhizobium</taxon>
    </lineage>
</organism>
<dbReference type="PANTHER" id="PTHR43357">
    <property type="entry name" value="INNER MEMBRANE ABC TRANSPORTER PERMEASE PROTEIN YDCV"/>
    <property type="match status" value="1"/>
</dbReference>
<dbReference type="SUPFAM" id="SSF161098">
    <property type="entry name" value="MetI-like"/>
    <property type="match status" value="1"/>
</dbReference>
<name>A0A1C7P1E2_9HYPH</name>
<evidence type="ECO:0000313" key="10">
    <source>
        <dbReference type="EMBL" id="OBZ95123.1"/>
    </source>
</evidence>
<evidence type="ECO:0000256" key="6">
    <source>
        <dbReference type="ARBA" id="ARBA00022989"/>
    </source>
</evidence>
<evidence type="ECO:0000256" key="4">
    <source>
        <dbReference type="ARBA" id="ARBA00022519"/>
    </source>
</evidence>
<evidence type="ECO:0000256" key="3">
    <source>
        <dbReference type="ARBA" id="ARBA00022475"/>
    </source>
</evidence>
<keyword evidence="5 8" id="KW-0812">Transmembrane</keyword>
<dbReference type="InterPro" id="IPR000515">
    <property type="entry name" value="MetI-like"/>
</dbReference>
<dbReference type="PROSITE" id="PS50928">
    <property type="entry name" value="ABC_TM1"/>
    <property type="match status" value="1"/>
</dbReference>
<protein>
    <submittedName>
        <fullName evidence="10">ABC transporter permease</fullName>
    </submittedName>
</protein>
<feature type="transmembrane region" description="Helical" evidence="8">
    <location>
        <begin position="12"/>
        <end position="45"/>
    </location>
</feature>
<keyword evidence="7 8" id="KW-0472">Membrane</keyword>
<dbReference type="AlphaFoldDB" id="A0A1C7P1E2"/>
<feature type="transmembrane region" description="Helical" evidence="8">
    <location>
        <begin position="107"/>
        <end position="131"/>
    </location>
</feature>
<feature type="transmembrane region" description="Helical" evidence="8">
    <location>
        <begin position="65"/>
        <end position="95"/>
    </location>
</feature>
<dbReference type="PANTHER" id="PTHR43357:SF4">
    <property type="entry name" value="INNER MEMBRANE ABC TRANSPORTER PERMEASE PROTEIN YDCV"/>
    <property type="match status" value="1"/>
</dbReference>
<evidence type="ECO:0000259" key="9">
    <source>
        <dbReference type="PROSITE" id="PS50928"/>
    </source>
</evidence>
<dbReference type="Pfam" id="PF00528">
    <property type="entry name" value="BPD_transp_1"/>
    <property type="match status" value="1"/>
</dbReference>
<proteinExistence type="inferred from homology"/>
<keyword evidence="3" id="KW-1003">Cell membrane</keyword>
<keyword evidence="11" id="KW-1185">Reference proteome</keyword>
<gene>
    <name evidence="10" type="ORF">ADU59_10955</name>
</gene>
<dbReference type="GO" id="GO:0055085">
    <property type="term" value="P:transmembrane transport"/>
    <property type="evidence" value="ECO:0007669"/>
    <property type="project" value="InterPro"/>
</dbReference>
<feature type="transmembrane region" description="Helical" evidence="8">
    <location>
        <begin position="238"/>
        <end position="257"/>
    </location>
</feature>
<dbReference type="Proteomes" id="UP000093111">
    <property type="component" value="Unassembled WGS sequence"/>
</dbReference>
<reference evidence="10 11" key="1">
    <citation type="journal article" date="2016" name="Syst. Appl. Microbiol.">
        <title>Pararhizobium polonicum sp. nov. isolated from tumors on stone fruit rootstocks.</title>
        <authorList>
            <person name="Pulawska J."/>
            <person name="Kuzmanovic N."/>
            <person name="Willems A."/>
            <person name="Pothier J.F."/>
        </authorList>
    </citation>
    <scope>NUCLEOTIDE SEQUENCE [LARGE SCALE GENOMIC DNA]</scope>
    <source>
        <strain evidence="10 11">F5.1</strain>
    </source>
</reference>
<dbReference type="STRING" id="1612624.ADU59_10955"/>
<dbReference type="EMBL" id="LGLV01000007">
    <property type="protein sequence ID" value="OBZ95123.1"/>
    <property type="molecule type" value="Genomic_DNA"/>
</dbReference>
<keyword evidence="4" id="KW-0997">Cell inner membrane</keyword>
<keyword evidence="6 8" id="KW-1133">Transmembrane helix</keyword>
<evidence type="ECO:0000256" key="8">
    <source>
        <dbReference type="RuleBase" id="RU363032"/>
    </source>
</evidence>
<comment type="caution">
    <text evidence="10">The sequence shown here is derived from an EMBL/GenBank/DDBJ whole genome shotgun (WGS) entry which is preliminary data.</text>
</comment>
<evidence type="ECO:0000256" key="2">
    <source>
        <dbReference type="ARBA" id="ARBA00022448"/>
    </source>
</evidence>
<comment type="similarity">
    <text evidence="8">Belongs to the binding-protein-dependent transport system permease family.</text>
</comment>
<accession>A0A1C7P1E2</accession>
<dbReference type="InterPro" id="IPR035906">
    <property type="entry name" value="MetI-like_sf"/>
</dbReference>
<dbReference type="PATRIC" id="fig|1612624.7.peg.4066"/>
<sequence length="270" mass="29679">MIMRHAQRDWINFWLFAFVVLFFVFMLAPILVVVVVSFTSAGFIAFPIPGWSLKWFARIFEYQPFIDALIVSIEVAIGATLLSCLLGVPACLALARSRASWANAVMTFLLSPLSMPMIVIGFASLFFLSWLGIGISFTALLIIHTVVCLPYVVRTVAGVYQGIPRAYEEAASILGASPLKVFWHVTLPLIRPGIVAGSLFSFLTSFDNLPISYFFGSASTNTLPVVMLSYMENQFDPTIAALSTLQLVMAVIALLVIDRLYGIDKMTVSA</sequence>
<evidence type="ECO:0000256" key="7">
    <source>
        <dbReference type="ARBA" id="ARBA00023136"/>
    </source>
</evidence>
<evidence type="ECO:0000256" key="1">
    <source>
        <dbReference type="ARBA" id="ARBA00004429"/>
    </source>
</evidence>
<comment type="subcellular location">
    <subcellularLocation>
        <location evidence="1">Cell inner membrane</location>
        <topology evidence="1">Multi-pass membrane protein</topology>
    </subcellularLocation>
    <subcellularLocation>
        <location evidence="8">Cell membrane</location>
        <topology evidence="8">Multi-pass membrane protein</topology>
    </subcellularLocation>
</comment>
<evidence type="ECO:0000256" key="5">
    <source>
        <dbReference type="ARBA" id="ARBA00022692"/>
    </source>
</evidence>
<dbReference type="GO" id="GO:0005886">
    <property type="term" value="C:plasma membrane"/>
    <property type="evidence" value="ECO:0007669"/>
    <property type="project" value="UniProtKB-SubCell"/>
</dbReference>
<dbReference type="Gene3D" id="1.10.3720.10">
    <property type="entry name" value="MetI-like"/>
    <property type="match status" value="1"/>
</dbReference>
<feature type="domain" description="ABC transmembrane type-1" evidence="9">
    <location>
        <begin position="69"/>
        <end position="257"/>
    </location>
</feature>
<dbReference type="CDD" id="cd06261">
    <property type="entry name" value="TM_PBP2"/>
    <property type="match status" value="1"/>
</dbReference>